<dbReference type="InterPro" id="IPR000700">
    <property type="entry name" value="PAS-assoc_C"/>
</dbReference>
<dbReference type="InterPro" id="IPR001610">
    <property type="entry name" value="PAC"/>
</dbReference>
<dbReference type="Gene3D" id="3.30.450.20">
    <property type="entry name" value="PAS domain"/>
    <property type="match status" value="10"/>
</dbReference>
<feature type="domain" description="PAC" evidence="9">
    <location>
        <begin position="1270"/>
        <end position="1321"/>
    </location>
</feature>
<dbReference type="InterPro" id="IPR013655">
    <property type="entry name" value="PAS_fold_3"/>
</dbReference>
<feature type="domain" description="PAS" evidence="8">
    <location>
        <begin position="1066"/>
        <end position="1138"/>
    </location>
</feature>
<reference evidence="11 12" key="1">
    <citation type="journal article" date="2020" name="ISME J.">
        <title>Comparative genomics reveals insights into cyanobacterial evolution and habitat adaptation.</title>
        <authorList>
            <person name="Chen M.Y."/>
            <person name="Teng W.K."/>
            <person name="Zhao L."/>
            <person name="Hu C.X."/>
            <person name="Zhou Y.K."/>
            <person name="Han B.P."/>
            <person name="Song L.R."/>
            <person name="Shu W.S."/>
        </authorList>
    </citation>
    <scope>NUCLEOTIDE SEQUENCE [LARGE SCALE GENOMIC DNA]</scope>
    <source>
        <strain evidence="11 12">FACHB-119</strain>
    </source>
</reference>
<evidence type="ECO:0000256" key="2">
    <source>
        <dbReference type="ARBA" id="ARBA00012438"/>
    </source>
</evidence>
<feature type="domain" description="PAS" evidence="8">
    <location>
        <begin position="1311"/>
        <end position="1373"/>
    </location>
</feature>
<evidence type="ECO:0000313" key="11">
    <source>
        <dbReference type="EMBL" id="MBD2503327.1"/>
    </source>
</evidence>
<evidence type="ECO:0000259" key="9">
    <source>
        <dbReference type="PROSITE" id="PS50113"/>
    </source>
</evidence>
<dbReference type="InterPro" id="IPR013656">
    <property type="entry name" value="PAS_4"/>
</dbReference>
<name>A0ABR8D832_9NOST</name>
<evidence type="ECO:0000259" key="7">
    <source>
        <dbReference type="PROSITE" id="PS50109"/>
    </source>
</evidence>
<sequence length="1652" mass="189233">MNNRWLHLLKENYQKPLAIATINTPVAEAIAQMYQVESSCVLIVKRQKIIGIITQTDIIGSIAQQKTFADMSVGELMSQPVITVNEAELEDLPKIIQCFHQNEISHLPVLDSQGKLLGVVTLDQAKTAQLEQEIAQREEISQLLCEREAEYHVSKERLNDILNSAIGTAIVSFRVFPNCDWEYEYHSVGCETIFGYTPEELLRDKRLWLSRVHPQDQETVIIPGYADIFAGKTFNLEYRFYHKDGSLCWIASTYTSRYDSEANCWVVTATNIDISGLKQAEAALRHSEQRWQLAIAGTEEAIWDWDISTNHTYRSDRWFEMLGYERHELSSFDDEWSIRIHPDDYERVMAAQAAYLRREIPFYYSEYRLRRKDGDYRWFCSRAKAVWDEQGNPIRLVGSLADITERKQTQTALIQSEAQYRLLFENNPNPMWIFDSETLRFLAVNQAAIYKYGYSQAEFLSMTLCDIRPREDVPTFLDSISNATASAFFIGETKHCTKDGTEINVEINSHIISWLGKPARFVLAKDITQQKAAQSELQQIEAQLRESKHFIEQVISHSPQLLYIFDPVTGSNVYLNRQSEEILGYTPEEIQQQGAQFFLDVLHPDDLPLLERNFKQWQNAENGEVLTTEYRMKHQDGTWRWLRSREVVFARDKNHCPSKILGTTQDITDSKLAELEIVHSRDLLEGVYNGSADALFLVDSTTLLTTDCNQRAVELFAANSKAELIGIEGQTLQKQQFTPDELAQIIEQINHKKFWIQEIEYLTKRGNSFWGNLAIKQICVAGKAINLVRVTDISQRKQAEFALHEREAMLRSIGDNLPNGAVYQVVRELDGSDRFIYLSAGIERLMEVKAEDALRDSSLLFCQFIPEDSPRLEQAINESRLNLSIFDVQLRIQTPSGQLKWLHFRSTPRQLPDSRVIWDGLVVDITDIKHTEETLRQSEARLAESQQVARLGNWDYDLATGKITWSKGLFDLFLRDPALEVPNYLDHLQFYHPEDQPKLHQAVERASSTGESYKLVLRAFKADGSKMYVEAIGHAQFNSQGIVTRLYGTAQDITSRKQAQEALTKSEEQLRLTLEYTNIATWDWNIQTNEVIWNDNHYRLLGLEPGRLTASYQLWRNAVHPEDINLVEQNLENALREQTTYEAEYRVIHPDGQVCWLAGKGHGIYDEAGNPVRMLGVVIDISERQRAEQELQQKEQFLRSIYDGVANSIFVVDVVDGDFRYMGLNPTHEKITGLLSLELQGKTPEQVLPPVLAASVRHHYQNCVEAGATITYEEYIFFHDQDTWWITNLTPLKDENSQVYRIIGSSINITEQKRAQQMLELQAVITRNMAEGLCLIRADDAVIVYTNPKFDQIFGYEAGELIGQHISIINYEDGNTKATEVYEAIAVVVMQDGEATYEVQNVKKNGTPFWCRATTSVFEHLEYGTVLVAVQQDITEQRETEEKIKAYLKEKEVLLKEIHHRVKNNLGIVSSLLQMQSRRTQDSQARDILRDSQNRIASIALVHEKLYRSNDLANIDFAQYIPDLTTHLFDSYNVSSNCIRLNIQVEDVSLDIETAIPCGLIINELVSNALKYAFPHNRGGEIQVRLFQEKDQSLTLVVQDNGIGLPAEFDNKKAKTLGITLVQGLVKQLRGKLEIQSQVGTEFKISSISSRV</sequence>
<accession>A0ABR8D832</accession>
<dbReference type="InterPro" id="IPR005467">
    <property type="entry name" value="His_kinase_dom"/>
</dbReference>
<evidence type="ECO:0000256" key="3">
    <source>
        <dbReference type="ARBA" id="ARBA00022553"/>
    </source>
</evidence>
<dbReference type="Gene3D" id="3.10.580.10">
    <property type="entry name" value="CBS-domain"/>
    <property type="match status" value="1"/>
</dbReference>
<evidence type="ECO:0000259" key="8">
    <source>
        <dbReference type="PROSITE" id="PS50112"/>
    </source>
</evidence>
<dbReference type="CDD" id="cd00130">
    <property type="entry name" value="PAS"/>
    <property type="match status" value="8"/>
</dbReference>
<keyword evidence="3" id="KW-0597">Phosphoprotein</keyword>
<gene>
    <name evidence="11" type="ORF">H6G83_22430</name>
</gene>
<dbReference type="PROSITE" id="PS50112">
    <property type="entry name" value="PAS"/>
    <property type="match status" value="6"/>
</dbReference>
<dbReference type="Pfam" id="PF13426">
    <property type="entry name" value="PAS_9"/>
    <property type="match status" value="2"/>
</dbReference>
<dbReference type="Pfam" id="PF07568">
    <property type="entry name" value="HisKA_2"/>
    <property type="match status" value="1"/>
</dbReference>
<feature type="domain" description="PAS" evidence="8">
    <location>
        <begin position="547"/>
        <end position="621"/>
    </location>
</feature>
<keyword evidence="12" id="KW-1185">Reference proteome</keyword>
<proteinExistence type="predicted"/>
<feature type="domain" description="CBS" evidence="10">
    <location>
        <begin position="13"/>
        <end position="68"/>
    </location>
</feature>
<feature type="domain" description="PAC" evidence="9">
    <location>
        <begin position="1013"/>
        <end position="1065"/>
    </location>
</feature>
<dbReference type="SUPFAM" id="SSF55785">
    <property type="entry name" value="PYP-like sensor domain (PAS domain)"/>
    <property type="match status" value="10"/>
</dbReference>
<dbReference type="PANTHER" id="PTHR43304">
    <property type="entry name" value="PHYTOCHROME-LIKE PROTEIN CPH1"/>
    <property type="match status" value="1"/>
</dbReference>
<dbReference type="Gene3D" id="3.30.565.10">
    <property type="entry name" value="Histidine kinase-like ATPase, C-terminal domain"/>
    <property type="match status" value="1"/>
</dbReference>
<dbReference type="Pfam" id="PF00571">
    <property type="entry name" value="CBS"/>
    <property type="match status" value="2"/>
</dbReference>
<evidence type="ECO:0000256" key="4">
    <source>
        <dbReference type="ARBA" id="ARBA00022679"/>
    </source>
</evidence>
<dbReference type="SUPFAM" id="SSF55874">
    <property type="entry name" value="ATPase domain of HSP90 chaperone/DNA topoisomerase II/histidine kinase"/>
    <property type="match status" value="1"/>
</dbReference>
<evidence type="ECO:0000256" key="6">
    <source>
        <dbReference type="PROSITE-ProRule" id="PRU00703"/>
    </source>
</evidence>
<evidence type="ECO:0000256" key="1">
    <source>
        <dbReference type="ARBA" id="ARBA00000085"/>
    </source>
</evidence>
<dbReference type="NCBIfam" id="TIGR00229">
    <property type="entry name" value="sensory_box"/>
    <property type="match status" value="8"/>
</dbReference>
<feature type="domain" description="PAC" evidence="9">
    <location>
        <begin position="234"/>
        <end position="286"/>
    </location>
</feature>
<feature type="domain" description="PAC" evidence="9">
    <location>
        <begin position="1141"/>
        <end position="1193"/>
    </location>
</feature>
<keyword evidence="4" id="KW-0808">Transferase</keyword>
<dbReference type="Pfam" id="PF02518">
    <property type="entry name" value="HATPase_c"/>
    <property type="match status" value="1"/>
</dbReference>
<feature type="domain" description="PAS" evidence="8">
    <location>
        <begin position="287"/>
        <end position="359"/>
    </location>
</feature>
<feature type="domain" description="PAC" evidence="9">
    <location>
        <begin position="363"/>
        <end position="415"/>
    </location>
</feature>
<dbReference type="EMBL" id="JACJSG010000034">
    <property type="protein sequence ID" value="MBD2503327.1"/>
    <property type="molecule type" value="Genomic_DNA"/>
</dbReference>
<feature type="domain" description="PAC" evidence="9">
    <location>
        <begin position="886"/>
        <end position="937"/>
    </location>
</feature>
<dbReference type="InterPro" id="IPR052162">
    <property type="entry name" value="Sensor_kinase/Photoreceptor"/>
</dbReference>
<dbReference type="PROSITE" id="PS50113">
    <property type="entry name" value="PAC"/>
    <property type="match status" value="8"/>
</dbReference>
<dbReference type="PROSITE" id="PS50109">
    <property type="entry name" value="HIS_KIN"/>
    <property type="match status" value="1"/>
</dbReference>
<organism evidence="11 12">
    <name type="scientific">Anabaena azotica FACHB-119</name>
    <dbReference type="NCBI Taxonomy" id="947527"/>
    <lineage>
        <taxon>Bacteria</taxon>
        <taxon>Bacillati</taxon>
        <taxon>Cyanobacteriota</taxon>
        <taxon>Cyanophyceae</taxon>
        <taxon>Nostocales</taxon>
        <taxon>Nostocaceae</taxon>
        <taxon>Anabaena</taxon>
        <taxon>Anabaena azotica</taxon>
    </lineage>
</organism>
<dbReference type="Gene3D" id="2.10.70.100">
    <property type="match status" value="2"/>
</dbReference>
<dbReference type="InterPro" id="IPR035965">
    <property type="entry name" value="PAS-like_dom_sf"/>
</dbReference>
<feature type="domain" description="PAS" evidence="8">
    <location>
        <begin position="1194"/>
        <end position="1267"/>
    </location>
</feature>
<dbReference type="InterPro" id="IPR000014">
    <property type="entry name" value="PAS"/>
</dbReference>
<dbReference type="PROSITE" id="PS51371">
    <property type="entry name" value="CBS"/>
    <property type="match status" value="2"/>
</dbReference>
<feature type="domain" description="Histidine kinase" evidence="7">
    <location>
        <begin position="1457"/>
        <end position="1651"/>
    </location>
</feature>
<comment type="catalytic activity">
    <reaction evidence="1">
        <text>ATP + protein L-histidine = ADP + protein N-phospho-L-histidine.</text>
        <dbReference type="EC" id="2.7.13.3"/>
    </reaction>
</comment>
<keyword evidence="6" id="KW-0129">CBS domain</keyword>
<feature type="domain" description="PAC" evidence="9">
    <location>
        <begin position="1395"/>
        <end position="1446"/>
    </location>
</feature>
<dbReference type="Pfam" id="PF08447">
    <property type="entry name" value="PAS_3"/>
    <property type="match status" value="6"/>
</dbReference>
<comment type="caution">
    <text evidence="11">The sequence shown here is derived from an EMBL/GenBank/DDBJ whole genome shotgun (WGS) entry which is preliminary data.</text>
</comment>
<dbReference type="Pfam" id="PF13188">
    <property type="entry name" value="PAS_8"/>
    <property type="match status" value="1"/>
</dbReference>
<evidence type="ECO:0000256" key="5">
    <source>
        <dbReference type="ARBA" id="ARBA00022777"/>
    </source>
</evidence>
<dbReference type="SMART" id="SM00086">
    <property type="entry name" value="PAC"/>
    <property type="match status" value="10"/>
</dbReference>
<dbReference type="Proteomes" id="UP000661112">
    <property type="component" value="Unassembled WGS sequence"/>
</dbReference>
<feature type="domain" description="PAS" evidence="8">
    <location>
        <begin position="416"/>
        <end position="487"/>
    </location>
</feature>
<dbReference type="SMART" id="SM00116">
    <property type="entry name" value="CBS"/>
    <property type="match status" value="2"/>
</dbReference>
<dbReference type="InterPro" id="IPR046342">
    <property type="entry name" value="CBS_dom_sf"/>
</dbReference>
<evidence type="ECO:0000313" key="12">
    <source>
        <dbReference type="Proteomes" id="UP000661112"/>
    </source>
</evidence>
<dbReference type="EC" id="2.7.13.3" evidence="2"/>
<keyword evidence="5" id="KW-0418">Kinase</keyword>
<feature type="domain" description="CBS" evidence="10">
    <location>
        <begin position="77"/>
        <end position="136"/>
    </location>
</feature>
<dbReference type="InterPro" id="IPR011495">
    <property type="entry name" value="Sig_transdc_His_kin_sub2_dim/P"/>
</dbReference>
<dbReference type="SUPFAM" id="SSF54631">
    <property type="entry name" value="CBS-domain pair"/>
    <property type="match status" value="1"/>
</dbReference>
<evidence type="ECO:0000259" key="10">
    <source>
        <dbReference type="PROSITE" id="PS51371"/>
    </source>
</evidence>
<dbReference type="Pfam" id="PF08448">
    <property type="entry name" value="PAS_4"/>
    <property type="match status" value="1"/>
</dbReference>
<dbReference type="InterPro" id="IPR036890">
    <property type="entry name" value="HATPase_C_sf"/>
</dbReference>
<dbReference type="SMART" id="SM00387">
    <property type="entry name" value="HATPase_c"/>
    <property type="match status" value="1"/>
</dbReference>
<dbReference type="InterPro" id="IPR000644">
    <property type="entry name" value="CBS_dom"/>
</dbReference>
<dbReference type="PANTHER" id="PTHR43304:SF1">
    <property type="entry name" value="PAC DOMAIN-CONTAINING PROTEIN"/>
    <property type="match status" value="1"/>
</dbReference>
<dbReference type="InterPro" id="IPR003594">
    <property type="entry name" value="HATPase_dom"/>
</dbReference>
<protein>
    <recommendedName>
        <fullName evidence="2">histidine kinase</fullName>
        <ecNumber evidence="2">2.7.13.3</ecNumber>
    </recommendedName>
</protein>
<dbReference type="SMART" id="SM00091">
    <property type="entry name" value="PAS"/>
    <property type="match status" value="10"/>
</dbReference>
<feature type="domain" description="PAC" evidence="9">
    <location>
        <begin position="626"/>
        <end position="679"/>
    </location>
</feature>